<dbReference type="InterPro" id="IPR013762">
    <property type="entry name" value="Integrase-like_cat_sf"/>
</dbReference>
<protein>
    <recommendedName>
        <fullName evidence="4">Integrase</fullName>
    </recommendedName>
</protein>
<dbReference type="AlphaFoldDB" id="W4VHP6"/>
<reference evidence="2 3" key="1">
    <citation type="journal article" date="2014" name="Genome Announc.">
        <title>Draft Genome Sequence of the Boron-Tolerant and Moderately Halotolerant Bacterium Gracilibacillus boraciitolerans JCM 21714T.</title>
        <authorList>
            <person name="Ahmed I."/>
            <person name="Oshima K."/>
            <person name="Suda W."/>
            <person name="Kitamura K."/>
            <person name="Iida T."/>
            <person name="Ohmori Y."/>
            <person name="Fujiwara T."/>
            <person name="Hattori M."/>
            <person name="Ohkuma M."/>
        </authorList>
    </citation>
    <scope>NUCLEOTIDE SEQUENCE [LARGE SCALE GENOMIC DNA]</scope>
    <source>
        <strain evidence="2 3">JCM 21714</strain>
    </source>
</reference>
<dbReference type="PANTHER" id="PTHR30349">
    <property type="entry name" value="PHAGE INTEGRASE-RELATED"/>
    <property type="match status" value="1"/>
</dbReference>
<keyword evidence="3" id="KW-1185">Reference proteome</keyword>
<sequence>MLLKKIILRDLFNQRKRKRNKTVYQTYQYIKRFVLYLQNEKYMFDLRYITPEIIKEYVEKIKRNDITKNYLFSVLKKVERFLHEVHIAGYDIDLSEYQKILSVSYAERKAEAEANKIPNIPKRIFNQVIRCALSDIEDESLRLQDRMIACLIVILSHTGMRKGELQRLEADKLRDITILNKKEKAYILEFFTYKTTSTKDGRWTKSIAFPETVIAYQKLEELSQERRKIGNTTFLFLNKFGKRYSKSSFDYLFDGFFYRHQNELFSSLSDYEKAQVHETKVGSFLMTSIGLNTPKTPIKGETIITLNPHQFRVAVANILKNKVNLQWIREHMNHLDEEMTKHYFR</sequence>
<dbReference type="PANTHER" id="PTHR30349:SF86">
    <property type="entry name" value="INTEGRASE_RECOMBINASE AQ_AA09-RELATED"/>
    <property type="match status" value="1"/>
</dbReference>
<dbReference type="eggNOG" id="COG0582">
    <property type="taxonomic scope" value="Bacteria"/>
</dbReference>
<dbReference type="InterPro" id="IPR011010">
    <property type="entry name" value="DNA_brk_join_enz"/>
</dbReference>
<name>W4VHP6_9BACI</name>
<dbReference type="GO" id="GO:0003677">
    <property type="term" value="F:DNA binding"/>
    <property type="evidence" value="ECO:0007669"/>
    <property type="project" value="InterPro"/>
</dbReference>
<dbReference type="Proteomes" id="UP000019102">
    <property type="component" value="Unassembled WGS sequence"/>
</dbReference>
<keyword evidence="1" id="KW-0233">DNA recombination</keyword>
<accession>W4VHP6</accession>
<dbReference type="EMBL" id="BAVS01000006">
    <property type="protein sequence ID" value="GAE92732.1"/>
    <property type="molecule type" value="Genomic_DNA"/>
</dbReference>
<dbReference type="GO" id="GO:0006310">
    <property type="term" value="P:DNA recombination"/>
    <property type="evidence" value="ECO:0007669"/>
    <property type="project" value="UniProtKB-KW"/>
</dbReference>
<dbReference type="OrthoDB" id="1803733at2"/>
<evidence type="ECO:0000313" key="2">
    <source>
        <dbReference type="EMBL" id="GAE92732.1"/>
    </source>
</evidence>
<dbReference type="Gene3D" id="1.10.443.10">
    <property type="entry name" value="Intergrase catalytic core"/>
    <property type="match status" value="1"/>
</dbReference>
<evidence type="ECO:0000313" key="3">
    <source>
        <dbReference type="Proteomes" id="UP000019102"/>
    </source>
</evidence>
<comment type="caution">
    <text evidence="2">The sequence shown here is derived from an EMBL/GenBank/DDBJ whole genome shotgun (WGS) entry which is preliminary data.</text>
</comment>
<evidence type="ECO:0000256" key="1">
    <source>
        <dbReference type="ARBA" id="ARBA00023172"/>
    </source>
</evidence>
<dbReference type="SUPFAM" id="SSF56349">
    <property type="entry name" value="DNA breaking-rejoining enzymes"/>
    <property type="match status" value="1"/>
</dbReference>
<organism evidence="2 3">
    <name type="scientific">Gracilibacillus boraciitolerans JCM 21714</name>
    <dbReference type="NCBI Taxonomy" id="1298598"/>
    <lineage>
        <taxon>Bacteria</taxon>
        <taxon>Bacillati</taxon>
        <taxon>Bacillota</taxon>
        <taxon>Bacilli</taxon>
        <taxon>Bacillales</taxon>
        <taxon>Bacillaceae</taxon>
        <taxon>Gracilibacillus</taxon>
    </lineage>
</organism>
<proteinExistence type="predicted"/>
<dbReference type="GO" id="GO:0015074">
    <property type="term" value="P:DNA integration"/>
    <property type="evidence" value="ECO:0007669"/>
    <property type="project" value="InterPro"/>
</dbReference>
<gene>
    <name evidence="2" type="ORF">JCM21714_1744</name>
</gene>
<dbReference type="RefSeq" id="WP_035722796.1">
    <property type="nucleotide sequence ID" value="NZ_BAVS01000006.1"/>
</dbReference>
<evidence type="ECO:0008006" key="4">
    <source>
        <dbReference type="Google" id="ProtNLM"/>
    </source>
</evidence>
<dbReference type="InterPro" id="IPR050090">
    <property type="entry name" value="Tyrosine_recombinase_XerCD"/>
</dbReference>